<dbReference type="AlphaFoldDB" id="A0A9P1BZE1"/>
<dbReference type="EMBL" id="CAMXCT010000680">
    <property type="protein sequence ID" value="CAI3982048.1"/>
    <property type="molecule type" value="Genomic_DNA"/>
</dbReference>
<dbReference type="Proteomes" id="UP001152797">
    <property type="component" value="Unassembled WGS sequence"/>
</dbReference>
<comment type="caution">
    <text evidence="1">The sequence shown here is derived from an EMBL/GenBank/DDBJ whole genome shotgun (WGS) entry which is preliminary data.</text>
</comment>
<organism evidence="1">
    <name type="scientific">Cladocopium goreaui</name>
    <dbReference type="NCBI Taxonomy" id="2562237"/>
    <lineage>
        <taxon>Eukaryota</taxon>
        <taxon>Sar</taxon>
        <taxon>Alveolata</taxon>
        <taxon>Dinophyceae</taxon>
        <taxon>Suessiales</taxon>
        <taxon>Symbiodiniaceae</taxon>
        <taxon>Cladocopium</taxon>
    </lineage>
</organism>
<sequence length="135" mass="15341">MFRYDTHLQKPRDHASLEVGKGMQRFFEPEGYHLFGSFMSELDTLEATSREGITQISRACKDAIVREHLQRLGDAAREATLTDVAALEKLQKEFDGAIERSDDKLTTSKGEEHDYSEVGGRTFLIYKDHAVSDPF</sequence>
<accession>A0A9P1BZE1</accession>
<evidence type="ECO:0000313" key="3">
    <source>
        <dbReference type="EMBL" id="CAL4769360.1"/>
    </source>
</evidence>
<proteinExistence type="predicted"/>
<evidence type="ECO:0000313" key="2">
    <source>
        <dbReference type="EMBL" id="CAL1135423.1"/>
    </source>
</evidence>
<gene>
    <name evidence="1" type="ORF">C1SCF055_LOCUS9787</name>
</gene>
<evidence type="ECO:0000313" key="4">
    <source>
        <dbReference type="Proteomes" id="UP001152797"/>
    </source>
</evidence>
<reference evidence="1" key="1">
    <citation type="submission" date="2022-10" db="EMBL/GenBank/DDBJ databases">
        <authorList>
            <person name="Chen Y."/>
            <person name="Dougan E. K."/>
            <person name="Chan C."/>
            <person name="Rhodes N."/>
            <person name="Thang M."/>
        </authorList>
    </citation>
    <scope>NUCLEOTIDE SEQUENCE</scope>
</reference>
<dbReference type="EMBL" id="CAMXCT030000680">
    <property type="protein sequence ID" value="CAL4769360.1"/>
    <property type="molecule type" value="Genomic_DNA"/>
</dbReference>
<name>A0A9P1BZE1_9DINO</name>
<keyword evidence="4" id="KW-1185">Reference proteome</keyword>
<evidence type="ECO:0000313" key="1">
    <source>
        <dbReference type="EMBL" id="CAI3982048.1"/>
    </source>
</evidence>
<dbReference type="EMBL" id="CAMXCT020000680">
    <property type="protein sequence ID" value="CAL1135423.1"/>
    <property type="molecule type" value="Genomic_DNA"/>
</dbReference>
<protein>
    <submittedName>
        <fullName evidence="3">Ankyrin repeat domain-containing protein 50</fullName>
    </submittedName>
</protein>
<reference evidence="2" key="2">
    <citation type="submission" date="2024-04" db="EMBL/GenBank/DDBJ databases">
        <authorList>
            <person name="Chen Y."/>
            <person name="Shah S."/>
            <person name="Dougan E. K."/>
            <person name="Thang M."/>
            <person name="Chan C."/>
        </authorList>
    </citation>
    <scope>NUCLEOTIDE SEQUENCE [LARGE SCALE GENOMIC DNA]</scope>
</reference>